<evidence type="ECO:0000256" key="3">
    <source>
        <dbReference type="ARBA" id="ARBA00023274"/>
    </source>
</evidence>
<accession>Q9TCB8</accession>
<keyword evidence="3 4" id="KW-0687">Ribonucleoprotein</keyword>
<dbReference type="Pfam" id="PF00411">
    <property type="entry name" value="Ribosomal_S11"/>
    <property type="match status" value="1"/>
</dbReference>
<dbReference type="EMBL" id="AF110138">
    <property type="protein sequence ID" value="AAF03179.1"/>
    <property type="molecule type" value="Genomic_DNA"/>
</dbReference>
<dbReference type="GO" id="GO:0003735">
    <property type="term" value="F:structural constituent of ribosome"/>
    <property type="evidence" value="ECO:0007669"/>
    <property type="project" value="InterPro"/>
</dbReference>
<evidence type="ECO:0000313" key="5">
    <source>
        <dbReference type="EMBL" id="AAF03179.1"/>
    </source>
</evidence>
<dbReference type="PIRSF" id="PIRSF002131">
    <property type="entry name" value="Ribosomal_S11"/>
    <property type="match status" value="1"/>
</dbReference>
<comment type="similarity">
    <text evidence="1 4">Belongs to the universal ribosomal protein uS11 family.</text>
</comment>
<name>Q9TCB8_NEPOL</name>
<dbReference type="InterPro" id="IPR036967">
    <property type="entry name" value="Ribosomal_uS11_sf"/>
</dbReference>
<evidence type="ECO:0000256" key="2">
    <source>
        <dbReference type="ARBA" id="ARBA00022980"/>
    </source>
</evidence>
<evidence type="ECO:0000256" key="1">
    <source>
        <dbReference type="ARBA" id="ARBA00006194"/>
    </source>
</evidence>
<geneLocation type="mitochondrion" evidence="5"/>
<dbReference type="InterPro" id="IPR001971">
    <property type="entry name" value="Ribosomal_uS11"/>
</dbReference>
<dbReference type="GO" id="GO:1990904">
    <property type="term" value="C:ribonucleoprotein complex"/>
    <property type="evidence" value="ECO:0007669"/>
    <property type="project" value="UniProtKB-KW"/>
</dbReference>
<dbReference type="SUPFAM" id="SSF53137">
    <property type="entry name" value="Translational machinery components"/>
    <property type="match status" value="1"/>
</dbReference>
<dbReference type="InterPro" id="IPR018102">
    <property type="entry name" value="Ribosomal_uS11_CS"/>
</dbReference>
<keyword evidence="2 4" id="KW-0689">Ribosomal protein</keyword>
<dbReference type="GeneID" id="4178021"/>
<dbReference type="NCBIfam" id="NF003698">
    <property type="entry name" value="PRK05309.1"/>
    <property type="match status" value="1"/>
</dbReference>
<gene>
    <name evidence="5" type="primary">rps11</name>
</gene>
<dbReference type="GO" id="GO:0006412">
    <property type="term" value="P:translation"/>
    <property type="evidence" value="ECO:0007669"/>
    <property type="project" value="InterPro"/>
</dbReference>
<dbReference type="PROSITE" id="PS00054">
    <property type="entry name" value="RIBOSOMAL_S11"/>
    <property type="match status" value="1"/>
</dbReference>
<dbReference type="AlphaFoldDB" id="Q9TCB8"/>
<sequence length="128" mass="14010">MLKKQQKQRRKQSINLLGIIYVQSTKNNTILTLTDSVGAAKAWSSAGSVGFKGARRATGFAAQTAAETLAKKSSRLGFFHIDVKLKGLGNGRRSSLRGLKLGGLKIRKIQDITPLPHNGCRQPKQRRI</sequence>
<reference evidence="5" key="1">
    <citation type="journal article" date="1999" name="Plant Cell">
        <title>The complete mitochondrial DNA sequences of Nephroselmis olivacea and Pedinomonas minor: two radically different evolutionary patterns within the green algae.</title>
        <authorList>
            <person name="Turmel M."/>
            <person name="Lemieux C."/>
            <person name="Burger G."/>
            <person name="Lang B.F."/>
            <person name="Otis C."/>
            <person name="Plante I."/>
            <person name="Gray M.W."/>
        </authorList>
    </citation>
    <scope>NUCLEOTIDE SEQUENCE</scope>
    <source>
        <strain evidence="5">NIES-484</strain>
    </source>
</reference>
<organism evidence="5">
    <name type="scientific">Nephroselmis olivacea</name>
    <name type="common">Green alga</name>
    <dbReference type="NCBI Taxonomy" id="31312"/>
    <lineage>
        <taxon>Eukaryota</taxon>
        <taxon>Viridiplantae</taxon>
        <taxon>Chlorophyta</taxon>
        <taxon>Nephroselmidophyceae</taxon>
        <taxon>Nephroselmidales</taxon>
        <taxon>Nephroselmidaceae</taxon>
        <taxon>Nephroselmis</taxon>
    </lineage>
</organism>
<dbReference type="Gene3D" id="3.30.420.80">
    <property type="entry name" value="Ribosomal protein S11"/>
    <property type="match status" value="1"/>
</dbReference>
<keyword evidence="5" id="KW-0496">Mitochondrion</keyword>
<dbReference type="HAMAP" id="MF_01310">
    <property type="entry name" value="Ribosomal_uS11"/>
    <property type="match status" value="1"/>
</dbReference>
<dbReference type="GO" id="GO:0005840">
    <property type="term" value="C:ribosome"/>
    <property type="evidence" value="ECO:0007669"/>
    <property type="project" value="UniProtKB-KW"/>
</dbReference>
<dbReference type="PANTHER" id="PTHR11759">
    <property type="entry name" value="40S RIBOSOMAL PROTEIN S14/30S RIBOSOMAL PROTEIN S11"/>
    <property type="match status" value="1"/>
</dbReference>
<evidence type="ECO:0000256" key="4">
    <source>
        <dbReference type="RuleBase" id="RU003629"/>
    </source>
</evidence>
<proteinExistence type="inferred from homology"/>
<protein>
    <submittedName>
        <fullName evidence="5">Ribosomal protein S11</fullName>
    </submittedName>
</protein>
<dbReference type="RefSeq" id="YP_665652.1">
    <property type="nucleotide sequence ID" value="NC_008239.1"/>
</dbReference>